<keyword evidence="1" id="KW-0227">DNA damage</keyword>
<keyword evidence="6" id="KW-1185">Reference proteome</keyword>
<dbReference type="EC" id="5.6.2.3" evidence="1"/>
<dbReference type="InterPro" id="IPR027417">
    <property type="entry name" value="P-loop_NTPase"/>
</dbReference>
<gene>
    <name evidence="4" type="ORF">GPM918_LOCUS33176</name>
    <name evidence="5" type="ORF">SRO942_LOCUS33860</name>
</gene>
<evidence type="ECO:0000313" key="4">
    <source>
        <dbReference type="EMBL" id="CAF1399098.1"/>
    </source>
</evidence>
<feature type="region of interest" description="Disordered" evidence="2">
    <location>
        <begin position="194"/>
        <end position="214"/>
    </location>
</feature>
<dbReference type="SUPFAM" id="SSF52540">
    <property type="entry name" value="P-loop containing nucleoside triphosphate hydrolases"/>
    <property type="match status" value="1"/>
</dbReference>
<evidence type="ECO:0000259" key="3">
    <source>
        <dbReference type="Pfam" id="PF05970"/>
    </source>
</evidence>
<keyword evidence="1" id="KW-0067">ATP-binding</keyword>
<dbReference type="GO" id="GO:0005524">
    <property type="term" value="F:ATP binding"/>
    <property type="evidence" value="ECO:0007669"/>
    <property type="project" value="UniProtKB-KW"/>
</dbReference>
<dbReference type="GO" id="GO:0016787">
    <property type="term" value="F:hydrolase activity"/>
    <property type="evidence" value="ECO:0007669"/>
    <property type="project" value="UniProtKB-KW"/>
</dbReference>
<comment type="similarity">
    <text evidence="1">Belongs to the helicase family.</text>
</comment>
<evidence type="ECO:0000313" key="5">
    <source>
        <dbReference type="EMBL" id="CAF4293160.1"/>
    </source>
</evidence>
<dbReference type="EMBL" id="CAJNOQ010017431">
    <property type="protein sequence ID" value="CAF1399098.1"/>
    <property type="molecule type" value="Genomic_DNA"/>
</dbReference>
<evidence type="ECO:0000256" key="1">
    <source>
        <dbReference type="RuleBase" id="RU363044"/>
    </source>
</evidence>
<evidence type="ECO:0000313" key="6">
    <source>
        <dbReference type="Proteomes" id="UP000663829"/>
    </source>
</evidence>
<sequence>MPRALVPETTINAETGQVKMERNHETINNFNEFIIVACRSNMDIKFIWSVLRCYNTIASQQKLSGVQVASYLMNWPDHYTSHKFENLFLIGIESYLEKSLHEKQNSEVTTANSTTMDVPYTEENLNVEEVETNDLNEQFSIGQTNIPNNYALVNIRIDYQYRPSEIVNTCLYDFVRMYHKKKVDKMDKTYFDNQAESKQSGPQIKRRGPQPNQRLKFKENHPQYESHILIQRTDTVVPVLIGPQIPRKDREDTRERKDRDEHLIQVIEQTKAADDNIDSVYIPKNFARDDLSEMDDSKDLVALLEFNADHDMTSELSDLDAQTMKPNDAYIRDAILSIKQTENQSTIPHLSAATTANQTNFIINTDSYNKEATTSHIRLNKIWKKQLNKAKQKAGEKMLNGEEGEHEDQNFAEAPNVNRNVVDLDDESNIQSLTEQVTSITAVSFRKHQERISKQFTLNEAQTRAFMIITDHINGDNRLKKDNKQDQLLMCVPGPGGTRKSQLIHAITEYFSITKRSHELRKLAPTSNAAAQIDGLTIHSFTSYRNLKTISAVQRTTIEKEWRRVRYIIIDEMSMVGVYLLGQLGGLLTLAKHYSPSIPFGDINVIFFGDFIQYDPVGDQSLYSDIISDKTQKKKIKETRVATCASGRALWEQINTVVKLEKQMRTSDSRYLQLLQRLRKGECTVDDHELLTTRVIDPNHDVKSLDTDEWKKAPILVFRNELRTELNILATASEAFERMLSRWYALLKTNSKLTSTIRIFTNTSWNHQIIKQNGYLDTYR</sequence>
<keyword evidence="1" id="KW-0234">DNA repair</keyword>
<dbReference type="EMBL" id="CAJOBC010082852">
    <property type="protein sequence ID" value="CAF4293160.1"/>
    <property type="molecule type" value="Genomic_DNA"/>
</dbReference>
<organism evidence="4 6">
    <name type="scientific">Didymodactylos carnosus</name>
    <dbReference type="NCBI Taxonomy" id="1234261"/>
    <lineage>
        <taxon>Eukaryota</taxon>
        <taxon>Metazoa</taxon>
        <taxon>Spiralia</taxon>
        <taxon>Gnathifera</taxon>
        <taxon>Rotifera</taxon>
        <taxon>Eurotatoria</taxon>
        <taxon>Bdelloidea</taxon>
        <taxon>Philodinida</taxon>
        <taxon>Philodinidae</taxon>
        <taxon>Didymodactylos</taxon>
    </lineage>
</organism>
<evidence type="ECO:0000256" key="2">
    <source>
        <dbReference type="SAM" id="MobiDB-lite"/>
    </source>
</evidence>
<comment type="caution">
    <text evidence="4">The sequence shown here is derived from an EMBL/GenBank/DDBJ whole genome shotgun (WGS) entry which is preliminary data.</text>
</comment>
<reference evidence="4" key="1">
    <citation type="submission" date="2021-02" db="EMBL/GenBank/DDBJ databases">
        <authorList>
            <person name="Nowell W R."/>
        </authorList>
    </citation>
    <scope>NUCLEOTIDE SEQUENCE</scope>
</reference>
<accession>A0A815KR07</accession>
<dbReference type="InterPro" id="IPR051055">
    <property type="entry name" value="PIF1_helicase"/>
</dbReference>
<dbReference type="Proteomes" id="UP000663829">
    <property type="component" value="Unassembled WGS sequence"/>
</dbReference>
<keyword evidence="1" id="KW-0547">Nucleotide-binding</keyword>
<dbReference type="GO" id="GO:0006310">
    <property type="term" value="P:DNA recombination"/>
    <property type="evidence" value="ECO:0007669"/>
    <property type="project" value="UniProtKB-KW"/>
</dbReference>
<comment type="catalytic activity">
    <reaction evidence="1">
        <text>ATP + H2O = ADP + phosphate + H(+)</text>
        <dbReference type="Rhea" id="RHEA:13065"/>
        <dbReference type="ChEBI" id="CHEBI:15377"/>
        <dbReference type="ChEBI" id="CHEBI:15378"/>
        <dbReference type="ChEBI" id="CHEBI:30616"/>
        <dbReference type="ChEBI" id="CHEBI:43474"/>
        <dbReference type="ChEBI" id="CHEBI:456216"/>
        <dbReference type="EC" id="5.6.2.3"/>
    </reaction>
</comment>
<dbReference type="Pfam" id="PF05970">
    <property type="entry name" value="PIF1"/>
    <property type="match status" value="1"/>
</dbReference>
<dbReference type="GO" id="GO:0000723">
    <property type="term" value="P:telomere maintenance"/>
    <property type="evidence" value="ECO:0007669"/>
    <property type="project" value="InterPro"/>
</dbReference>
<dbReference type="InterPro" id="IPR010285">
    <property type="entry name" value="DNA_helicase_pif1-like_DEAD"/>
</dbReference>
<comment type="cofactor">
    <cofactor evidence="1">
        <name>Mg(2+)</name>
        <dbReference type="ChEBI" id="CHEBI:18420"/>
    </cofactor>
</comment>
<dbReference type="Gene3D" id="3.40.50.300">
    <property type="entry name" value="P-loop containing nucleotide triphosphate hydrolases"/>
    <property type="match status" value="1"/>
</dbReference>
<protein>
    <recommendedName>
        <fullName evidence="1">ATP-dependent DNA helicase</fullName>
        <ecNumber evidence="1">5.6.2.3</ecNumber>
    </recommendedName>
</protein>
<dbReference type="PANTHER" id="PTHR47642">
    <property type="entry name" value="ATP-DEPENDENT DNA HELICASE"/>
    <property type="match status" value="1"/>
</dbReference>
<keyword evidence="1" id="KW-0378">Hydrolase</keyword>
<keyword evidence="1" id="KW-0233">DNA recombination</keyword>
<feature type="region of interest" description="Disordered" evidence="2">
    <location>
        <begin position="393"/>
        <end position="414"/>
    </location>
</feature>
<name>A0A815KR07_9BILA</name>
<dbReference type="GO" id="GO:0043139">
    <property type="term" value="F:5'-3' DNA helicase activity"/>
    <property type="evidence" value="ECO:0007669"/>
    <property type="project" value="UniProtKB-EC"/>
</dbReference>
<dbReference type="PANTHER" id="PTHR47642:SF5">
    <property type="entry name" value="ATP-DEPENDENT DNA HELICASE"/>
    <property type="match status" value="1"/>
</dbReference>
<dbReference type="AlphaFoldDB" id="A0A815KR07"/>
<feature type="domain" description="DNA helicase Pif1-like DEAD-box helicase" evidence="3">
    <location>
        <begin position="485"/>
        <end position="683"/>
    </location>
</feature>
<keyword evidence="1" id="KW-0347">Helicase</keyword>
<dbReference type="Proteomes" id="UP000681722">
    <property type="component" value="Unassembled WGS sequence"/>
</dbReference>
<dbReference type="OrthoDB" id="416437at2759"/>
<proteinExistence type="inferred from homology"/>
<dbReference type="GO" id="GO:0006281">
    <property type="term" value="P:DNA repair"/>
    <property type="evidence" value="ECO:0007669"/>
    <property type="project" value="UniProtKB-KW"/>
</dbReference>